<feature type="domain" description="Protein kinase" evidence="4">
    <location>
        <begin position="34"/>
        <end position="293"/>
    </location>
</feature>
<dbReference type="SMART" id="SM00320">
    <property type="entry name" value="WD40"/>
    <property type="match status" value="6"/>
</dbReference>
<dbReference type="Gene3D" id="1.10.510.10">
    <property type="entry name" value="Transferase(Phosphotransferase) domain 1"/>
    <property type="match status" value="1"/>
</dbReference>
<evidence type="ECO:0000256" key="2">
    <source>
        <dbReference type="ARBA" id="ARBA00022737"/>
    </source>
</evidence>
<keyword evidence="5" id="KW-0808">Transferase</keyword>
<gene>
    <name evidence="5" type="ORF">ABWT76_003227</name>
</gene>
<dbReference type="EMBL" id="CP159837">
    <property type="protein sequence ID" value="XCM34617.1"/>
    <property type="molecule type" value="Genomic_DNA"/>
</dbReference>
<dbReference type="InterPro" id="IPR000719">
    <property type="entry name" value="Prot_kinase_dom"/>
</dbReference>
<evidence type="ECO:0000256" key="3">
    <source>
        <dbReference type="PROSITE-ProRule" id="PRU00221"/>
    </source>
</evidence>
<dbReference type="InterPro" id="IPR036322">
    <property type="entry name" value="WD40_repeat_dom_sf"/>
</dbReference>
<sequence length="582" mass="63805">MSYCLNPNCRKPENPLTHKFCSSCGSKLLLRDRYRAISAIAQGGFGKTFLAVDEDKPSKSRCIIKQFYPQAQGTSNLQKAAKLFAQEAERLEQLGKHPQIPELLAYFIQDNQQYLVQELIEGQNLAEILATNGAFTELQIRDLLTQLLPVLDFIHTNKIIHRDIKPTNIIRQSDGRLVLVDFGAAKLTKETTLMTTGTTIGSPEYVAPEQAMGRAVFASDLYSLGVTCIHLVTNVSPFELFEPSEEGWAWREYLAQNPISFDLARILDKMSATTTKKRFYSAAEVLQQLNPGTGIPRPANPVMVTQPPGGAFRGGIQGGEVTEGAWKCIYTFTGHGDSVNSVAFSPDGQLLTSGSSDGSIKLWHLRDGVEVTTLGGRRWFYRLFNSVTAVALSSDGQTLASGINRNIKLWHLNEERELTTLRGHPGTVEALAFSPDGQMLASGGSDGTIKLWWVRDGQELRTLPAHYHALTSLAFTPDGKILASHSASDNVIKLWRLKDGQLISGTTFFLGLVFAIAFTVDGQAIACGSKDEMLKIWRLADGEELGMLRGNPSWVSAIAISPNGATIATGGRDKTIKIWQCN</sequence>
<evidence type="ECO:0000259" key="4">
    <source>
        <dbReference type="PROSITE" id="PS50011"/>
    </source>
</evidence>
<dbReference type="Pfam" id="PF00069">
    <property type="entry name" value="Pkinase"/>
    <property type="match status" value="1"/>
</dbReference>
<organism evidence="5">
    <name type="scientific">Planktothricoides raciborskii GIHE-MW2</name>
    <dbReference type="NCBI Taxonomy" id="2792601"/>
    <lineage>
        <taxon>Bacteria</taxon>
        <taxon>Bacillati</taxon>
        <taxon>Cyanobacteriota</taxon>
        <taxon>Cyanophyceae</taxon>
        <taxon>Oscillatoriophycideae</taxon>
        <taxon>Oscillatoriales</taxon>
        <taxon>Oscillatoriaceae</taxon>
        <taxon>Planktothricoides</taxon>
    </lineage>
</organism>
<dbReference type="EC" id="2.7.11.1" evidence="5"/>
<feature type="repeat" description="WD" evidence="3">
    <location>
        <begin position="332"/>
        <end position="373"/>
    </location>
</feature>
<dbReference type="CDD" id="cd00200">
    <property type="entry name" value="WD40"/>
    <property type="match status" value="1"/>
</dbReference>
<feature type="repeat" description="WD" evidence="3">
    <location>
        <begin position="513"/>
        <end position="547"/>
    </location>
</feature>
<dbReference type="PRINTS" id="PR00320">
    <property type="entry name" value="GPROTEINBRPT"/>
</dbReference>
<feature type="repeat" description="WD" evidence="3">
    <location>
        <begin position="421"/>
        <end position="462"/>
    </location>
</feature>
<feature type="repeat" description="WD" evidence="3">
    <location>
        <begin position="548"/>
        <end position="582"/>
    </location>
</feature>
<dbReference type="CDD" id="cd14014">
    <property type="entry name" value="STKc_PknB_like"/>
    <property type="match status" value="1"/>
</dbReference>
<dbReference type="SMART" id="SM00220">
    <property type="entry name" value="S_TKc"/>
    <property type="match status" value="1"/>
</dbReference>
<dbReference type="InterPro" id="IPR020472">
    <property type="entry name" value="WD40_PAC1"/>
</dbReference>
<dbReference type="PROSITE" id="PS50294">
    <property type="entry name" value="WD_REPEATS_REGION"/>
    <property type="match status" value="3"/>
</dbReference>
<name>A0AAU8J8S7_9CYAN</name>
<dbReference type="PROSITE" id="PS50082">
    <property type="entry name" value="WD_REPEATS_2"/>
    <property type="match status" value="5"/>
</dbReference>
<feature type="repeat" description="WD" evidence="3">
    <location>
        <begin position="463"/>
        <end position="505"/>
    </location>
</feature>
<keyword evidence="1 3" id="KW-0853">WD repeat</keyword>
<dbReference type="InterPro" id="IPR011009">
    <property type="entry name" value="Kinase-like_dom_sf"/>
</dbReference>
<dbReference type="InterPro" id="IPR015943">
    <property type="entry name" value="WD40/YVTN_repeat-like_dom_sf"/>
</dbReference>
<dbReference type="AlphaFoldDB" id="A0AAU8J8S7"/>
<evidence type="ECO:0000256" key="1">
    <source>
        <dbReference type="ARBA" id="ARBA00022574"/>
    </source>
</evidence>
<reference evidence="5" key="1">
    <citation type="submission" date="2024-07" db="EMBL/GenBank/DDBJ databases">
        <authorList>
            <person name="Kim Y.J."/>
            <person name="Jeong J.Y."/>
        </authorList>
    </citation>
    <scope>NUCLEOTIDE SEQUENCE</scope>
    <source>
        <strain evidence="5">GIHE-MW2</strain>
    </source>
</reference>
<dbReference type="NCBIfam" id="NF045510">
    <property type="entry name" value="4Cys_prefix_kin"/>
    <property type="match status" value="1"/>
</dbReference>
<keyword evidence="5" id="KW-0418">Kinase</keyword>
<dbReference type="SUPFAM" id="SSF50978">
    <property type="entry name" value="WD40 repeat-like"/>
    <property type="match status" value="1"/>
</dbReference>
<proteinExistence type="predicted"/>
<evidence type="ECO:0000313" key="5">
    <source>
        <dbReference type="EMBL" id="XCM34617.1"/>
    </source>
</evidence>
<dbReference type="Pfam" id="PF00400">
    <property type="entry name" value="WD40"/>
    <property type="match status" value="6"/>
</dbReference>
<dbReference type="RefSeq" id="WP_054464487.1">
    <property type="nucleotide sequence ID" value="NZ_CP159837.1"/>
</dbReference>
<protein>
    <submittedName>
        <fullName evidence="5">Serine/threonine-protein kinase</fullName>
        <ecNumber evidence="5">2.7.11.1</ecNumber>
    </submittedName>
</protein>
<dbReference type="GO" id="GO:0004674">
    <property type="term" value="F:protein serine/threonine kinase activity"/>
    <property type="evidence" value="ECO:0007669"/>
    <property type="project" value="UniProtKB-EC"/>
</dbReference>
<dbReference type="SUPFAM" id="SSF56112">
    <property type="entry name" value="Protein kinase-like (PK-like)"/>
    <property type="match status" value="1"/>
</dbReference>
<dbReference type="PANTHER" id="PTHR22847">
    <property type="entry name" value="WD40 REPEAT PROTEIN"/>
    <property type="match status" value="1"/>
</dbReference>
<accession>A0AAU8J8S7</accession>
<dbReference type="PROSITE" id="PS50011">
    <property type="entry name" value="PROTEIN_KINASE_DOM"/>
    <property type="match status" value="1"/>
</dbReference>
<dbReference type="GO" id="GO:0005524">
    <property type="term" value="F:ATP binding"/>
    <property type="evidence" value="ECO:0007669"/>
    <property type="project" value="InterPro"/>
</dbReference>
<dbReference type="InterPro" id="IPR001680">
    <property type="entry name" value="WD40_rpt"/>
</dbReference>
<dbReference type="Gene3D" id="2.130.10.10">
    <property type="entry name" value="YVTN repeat-like/Quinoprotein amine dehydrogenase"/>
    <property type="match status" value="2"/>
</dbReference>
<dbReference type="PANTHER" id="PTHR22847:SF637">
    <property type="entry name" value="WD REPEAT DOMAIN 5B"/>
    <property type="match status" value="1"/>
</dbReference>
<keyword evidence="2" id="KW-0677">Repeat</keyword>